<dbReference type="OrthoDB" id="5298735at2"/>
<keyword evidence="4" id="KW-0812">Transmembrane</keyword>
<dbReference type="KEGG" id="cbw:RR42_m1253"/>
<evidence type="ECO:0000313" key="7">
    <source>
        <dbReference type="Proteomes" id="UP000031843"/>
    </source>
</evidence>
<evidence type="ECO:0000256" key="4">
    <source>
        <dbReference type="SAM" id="Phobius"/>
    </source>
</evidence>
<sequence length="260" mass="25898">MSNPTLHQSNEPALPASLPTQRRLHPLVGAAAVAVVIASLTAVAAMTGVLPTSKATQGAPQSLTAPVAANGTVNGAINGADTAQLAAPGSTTRPPETANLAQAPVAPAAPTPPAARRAQERSSASRDAGYGPAASRNDNGAYAERQPAQGSAYAGRVVAITPIEAPKPASGLGAVGGAVIGGLLGNQIGKGNGRILGTVAGAVGGGFAGNQIEKTVRKDTSYQVRVQMDNGSHRTFTYQADPGVQIGERVHMQDGQLVAG</sequence>
<reference evidence="6 7" key="1">
    <citation type="journal article" date="2015" name="Genome Announc.">
        <title>Complete Genome Sequence of Cupriavidus basilensis 4G11, Isolated from the Oak Ridge Field Research Center Site.</title>
        <authorList>
            <person name="Ray J."/>
            <person name="Waters R.J."/>
            <person name="Skerker J.M."/>
            <person name="Kuehl J.V."/>
            <person name="Price M.N."/>
            <person name="Huang J."/>
            <person name="Chakraborty R."/>
            <person name="Arkin A.P."/>
            <person name="Deutschbauer A."/>
        </authorList>
    </citation>
    <scope>NUCLEOTIDE SEQUENCE [LARGE SCALE GENOMIC DNA]</scope>
    <source>
        <strain evidence="6">4G11</strain>
    </source>
</reference>
<dbReference type="EMBL" id="CP010536">
    <property type="protein sequence ID" value="AJG18659.1"/>
    <property type="molecule type" value="Genomic_DNA"/>
</dbReference>
<dbReference type="Pfam" id="PF05433">
    <property type="entry name" value="Rick_17kDa_Anti"/>
    <property type="match status" value="1"/>
</dbReference>
<dbReference type="AlphaFoldDB" id="A0A0C4Y904"/>
<accession>A0A0C4Y904</accession>
<dbReference type="GO" id="GO:0019867">
    <property type="term" value="C:outer membrane"/>
    <property type="evidence" value="ECO:0007669"/>
    <property type="project" value="InterPro"/>
</dbReference>
<evidence type="ECO:0000256" key="2">
    <source>
        <dbReference type="ARBA" id="ARBA00023136"/>
    </source>
</evidence>
<evidence type="ECO:0000259" key="5">
    <source>
        <dbReference type="Pfam" id="PF05433"/>
    </source>
</evidence>
<name>A0A0C4Y904_9BURK</name>
<evidence type="ECO:0000313" key="6">
    <source>
        <dbReference type="EMBL" id="AJG18659.1"/>
    </source>
</evidence>
<comment type="subcellular location">
    <subcellularLocation>
        <location evidence="1">Membrane</location>
    </subcellularLocation>
</comment>
<dbReference type="STRING" id="68895.RR42_m1253"/>
<dbReference type="InterPro" id="IPR051407">
    <property type="entry name" value="Bact_OM_lipoprot/Surf_antigen"/>
</dbReference>
<feature type="domain" description="Glycine zipper 2TM" evidence="5">
    <location>
        <begin position="172"/>
        <end position="213"/>
    </location>
</feature>
<dbReference type="InterPro" id="IPR008816">
    <property type="entry name" value="Gly_zipper_2TM_dom"/>
</dbReference>
<dbReference type="PANTHER" id="PTHR35603:SF2">
    <property type="entry name" value="OUTER MEMBRANE LIPOPROTEIN"/>
    <property type="match status" value="1"/>
</dbReference>
<dbReference type="PANTHER" id="PTHR35603">
    <property type="match status" value="1"/>
</dbReference>
<organism evidence="6 7">
    <name type="scientific">Cupriavidus basilensis</name>
    <dbReference type="NCBI Taxonomy" id="68895"/>
    <lineage>
        <taxon>Bacteria</taxon>
        <taxon>Pseudomonadati</taxon>
        <taxon>Pseudomonadota</taxon>
        <taxon>Betaproteobacteria</taxon>
        <taxon>Burkholderiales</taxon>
        <taxon>Burkholderiaceae</taxon>
        <taxon>Cupriavidus</taxon>
    </lineage>
</organism>
<keyword evidence="4" id="KW-1133">Transmembrane helix</keyword>
<keyword evidence="2 4" id="KW-0472">Membrane</keyword>
<evidence type="ECO:0000256" key="1">
    <source>
        <dbReference type="ARBA" id="ARBA00004370"/>
    </source>
</evidence>
<feature type="transmembrane region" description="Helical" evidence="4">
    <location>
        <begin position="27"/>
        <end position="50"/>
    </location>
</feature>
<protein>
    <submittedName>
        <fullName evidence="6">Outer membrane lipoprotein</fullName>
    </submittedName>
</protein>
<dbReference type="Proteomes" id="UP000031843">
    <property type="component" value="Chromosome main"/>
</dbReference>
<keyword evidence="7" id="KW-1185">Reference proteome</keyword>
<dbReference type="RefSeq" id="WP_043344897.1">
    <property type="nucleotide sequence ID" value="NZ_CP010536.1"/>
</dbReference>
<gene>
    <name evidence="6" type="ORF">RR42_m1253</name>
</gene>
<keyword evidence="6" id="KW-0449">Lipoprotein</keyword>
<evidence type="ECO:0000256" key="3">
    <source>
        <dbReference type="SAM" id="MobiDB-lite"/>
    </source>
</evidence>
<proteinExistence type="predicted"/>
<feature type="region of interest" description="Disordered" evidence="3">
    <location>
        <begin position="102"/>
        <end position="147"/>
    </location>
</feature>